<dbReference type="EMBL" id="LR797824">
    <property type="protein sequence ID" value="CAB4241536.1"/>
    <property type="molecule type" value="Genomic_DNA"/>
</dbReference>
<organism evidence="2">
    <name type="scientific">uncultured Caudovirales phage</name>
    <dbReference type="NCBI Taxonomy" id="2100421"/>
    <lineage>
        <taxon>Viruses</taxon>
        <taxon>Duplodnaviria</taxon>
        <taxon>Heunggongvirae</taxon>
        <taxon>Uroviricota</taxon>
        <taxon>Caudoviricetes</taxon>
        <taxon>Peduoviridae</taxon>
        <taxon>Maltschvirus</taxon>
        <taxon>Maltschvirus maltsch</taxon>
    </lineage>
</organism>
<gene>
    <name evidence="2" type="ORF">UFOVP71_74</name>
</gene>
<protein>
    <submittedName>
        <fullName evidence="2">Uncharacterized protein</fullName>
    </submittedName>
</protein>
<name>A0A6J5T9H1_9CAUD</name>
<evidence type="ECO:0000313" key="2">
    <source>
        <dbReference type="EMBL" id="CAB4241536.1"/>
    </source>
</evidence>
<reference evidence="2" key="1">
    <citation type="submission" date="2020-05" db="EMBL/GenBank/DDBJ databases">
        <authorList>
            <person name="Chiriac C."/>
            <person name="Salcher M."/>
            <person name="Ghai R."/>
            <person name="Kavagutti S V."/>
        </authorList>
    </citation>
    <scope>NUCLEOTIDE SEQUENCE</scope>
</reference>
<feature type="compositionally biased region" description="Acidic residues" evidence="1">
    <location>
        <begin position="114"/>
        <end position="145"/>
    </location>
</feature>
<accession>A0A6J5T9H1</accession>
<evidence type="ECO:0000256" key="1">
    <source>
        <dbReference type="SAM" id="MobiDB-lite"/>
    </source>
</evidence>
<proteinExistence type="predicted"/>
<feature type="region of interest" description="Disordered" evidence="1">
    <location>
        <begin position="110"/>
        <end position="145"/>
    </location>
</feature>
<sequence length="145" mass="16182">MQLSPSAQQMRELSNKIARLNEYDTHTSTGEPDHDITSGELMRLKIALRPLVAGDKQSRFTQVLNKMQDGQPVTTDEAKLITAAFLSMADIIASDSGLLSRLRKDINDFNADHEVEEEPKDAEPEIEPEDDVASDIAPDLEYELK</sequence>